<name>A0A7S9SV28_9VIRU</name>
<protein>
    <submittedName>
        <fullName evidence="2">Uncharacterized protein</fullName>
    </submittedName>
</protein>
<organism evidence="2">
    <name type="scientific">Virus NIOZ-UU159</name>
    <dbReference type="NCBI Taxonomy" id="2763270"/>
    <lineage>
        <taxon>Viruses</taxon>
    </lineage>
</organism>
<keyword evidence="1" id="KW-0812">Transmembrane</keyword>
<reference evidence="2" key="1">
    <citation type="submission" date="2020-08" db="EMBL/GenBank/DDBJ databases">
        <title>Bridging the membrane lipid divide: bacteria of the FCB group superphylum have the potential to synthesize archaeal ether lipids.</title>
        <authorList>
            <person name="Villanueva L."/>
            <person name="von Meijenfeldt F.A.B."/>
            <person name="Westbye A.B."/>
            <person name="Yadav S."/>
            <person name="Hopmans E.C."/>
            <person name="Dutilh B.E."/>
            <person name="Sinninghe Damste J.S."/>
        </authorList>
    </citation>
    <scope>NUCLEOTIDE SEQUENCE</scope>
    <source>
        <strain evidence="2">NIOZ-UU159</strain>
    </source>
</reference>
<proteinExistence type="predicted"/>
<gene>
    <name evidence="2" type="ORF">NIOZUU159_00273</name>
</gene>
<evidence type="ECO:0000313" key="2">
    <source>
        <dbReference type="EMBL" id="QPI16778.1"/>
    </source>
</evidence>
<feature type="transmembrane region" description="Helical" evidence="1">
    <location>
        <begin position="6"/>
        <end position="25"/>
    </location>
</feature>
<evidence type="ECO:0000256" key="1">
    <source>
        <dbReference type="SAM" id="Phobius"/>
    </source>
</evidence>
<accession>A0A7S9SV28</accession>
<sequence>MNNNYIVCSFNLVSIIIIVILYFIVIRKYIHSEENVETFNMNESNIRYNNLFDYKPSNARIMYNNTGDLPWNRHIINSSIPYDIDIKHEAQNVYYYEYNNDTYTDKLKTLFKSNCEETIIAVEGNKWSKWINPKTLKDEMLKSKLVSYYNNILEFITKKLNEDGIMDLPGSDEKRDIQVVHDIMLRYRTSIENDSYIMFDVDMILYRAGKFQGKHVKMVVVSNGYTINIIMVKVIGVVSEDKIVLHPYRAYDIMNKNKFNQYVPMKYGTIDSDVKNSQDNTFEVSDDYMNKEIENILYKKLLEENIPEDIDVSNNNYIPQKGEIIKRDRCNF</sequence>
<keyword evidence="1" id="KW-0472">Membrane</keyword>
<keyword evidence="1" id="KW-1133">Transmembrane helix</keyword>
<dbReference type="EMBL" id="MW030603">
    <property type="protein sequence ID" value="QPI16778.1"/>
    <property type="molecule type" value="Genomic_DNA"/>
</dbReference>